<dbReference type="HOGENOM" id="CLU_030831_3_1_1"/>
<dbReference type="PhylomeDB" id="Q95XB8"/>
<evidence type="ECO:0000259" key="1">
    <source>
        <dbReference type="PROSITE" id="PS50181"/>
    </source>
</evidence>
<protein>
    <submittedName>
        <fullName evidence="2">F-box domain-containing protein</fullName>
    </submittedName>
</protein>
<dbReference type="UCSC" id="Y82E9BL.15">
    <property type="organism name" value="c. elegans"/>
</dbReference>
<proteinExistence type="predicted"/>
<dbReference type="SMART" id="SM00256">
    <property type="entry name" value="FBOX"/>
    <property type="match status" value="1"/>
</dbReference>
<dbReference type="Bgee" id="WBGene00022331">
    <property type="expression patterns" value="Expressed in larva and 3 other cell types or tissues"/>
</dbReference>
<dbReference type="AlphaFoldDB" id="Q95XB8"/>
<evidence type="ECO:0000313" key="2">
    <source>
        <dbReference type="EMBL" id="CCD73900.2"/>
    </source>
</evidence>
<gene>
    <name evidence="2 4" type="primary">fbxa-19</name>
    <name evidence="2" type="ORF">CELE_Y82E9BL.15</name>
    <name evidence="4" type="ORF">Y82E9BL.15</name>
</gene>
<reference evidence="2 3" key="1">
    <citation type="journal article" date="1998" name="Science">
        <title>Genome sequence of the nematode C. elegans: a platform for investigating biology.</title>
        <authorList>
            <consortium name="The C. elegans sequencing consortium"/>
            <person name="Sulson J.E."/>
            <person name="Waterston R."/>
        </authorList>
    </citation>
    <scope>NUCLEOTIDE SEQUENCE [LARGE SCALE GENOMIC DNA]</scope>
    <source>
        <strain evidence="2 3">Bristol N2</strain>
    </source>
</reference>
<dbReference type="PaxDb" id="6239-Y82E9BL.15"/>
<dbReference type="Proteomes" id="UP000001940">
    <property type="component" value="Chromosome III"/>
</dbReference>
<dbReference type="EMBL" id="BX284603">
    <property type="protein sequence ID" value="CCD73900.2"/>
    <property type="molecule type" value="Genomic_DNA"/>
</dbReference>
<organism evidence="2 3">
    <name type="scientific">Caenorhabditis elegans</name>
    <dbReference type="NCBI Taxonomy" id="6239"/>
    <lineage>
        <taxon>Eukaryota</taxon>
        <taxon>Metazoa</taxon>
        <taxon>Ecdysozoa</taxon>
        <taxon>Nematoda</taxon>
        <taxon>Chromadorea</taxon>
        <taxon>Rhabditida</taxon>
        <taxon>Rhabditina</taxon>
        <taxon>Rhabditomorpha</taxon>
        <taxon>Rhabditoidea</taxon>
        <taxon>Rhabditidae</taxon>
        <taxon>Peloderinae</taxon>
        <taxon>Caenorhabditis</taxon>
    </lineage>
</organism>
<dbReference type="PANTHER" id="PTHR23015">
    <property type="entry name" value="UNCHARACTERIZED C.ELEGANS PROTEIN"/>
    <property type="match status" value="1"/>
</dbReference>
<dbReference type="InterPro" id="IPR002900">
    <property type="entry name" value="DUF38/FTH_CAE_spp"/>
</dbReference>
<dbReference type="InParanoid" id="Q95XB8"/>
<dbReference type="Pfam" id="PF00646">
    <property type="entry name" value="F-box"/>
    <property type="match status" value="1"/>
</dbReference>
<sequence>MIFRKSKKMSGSPTLLELPITIANQILEKLEPMAMLTCRKVCRTLRSTIDRLGILYGDIRFGIWENSVTMNSDGVDLEFTDANSVTHDILNRRILGDNYLGSAFKDLKVLLEHAKGLAICNYSEDDIYATVLIDVLKEKECIHIKKVVFEYFSFNDIVSLLPYFNAQVLQEIRTEDSGLIEQFERIIALDQWKNAKKFVILDSVIDSNHMEQLFHFEEFLVNLDDFSVEHAVQIRDNLLRKSTFKKCTVRFHSTNPTRVAKIFQPDYTDDEEFKFEYSNDENTFLIHFRELSLNHYELFIEKCLLK</sequence>
<dbReference type="RefSeq" id="NP_001355395.1">
    <property type="nucleotide sequence ID" value="NM_001368615.2"/>
</dbReference>
<evidence type="ECO:0000313" key="3">
    <source>
        <dbReference type="Proteomes" id="UP000001940"/>
    </source>
</evidence>
<dbReference type="WormBase" id="Y82E9BL.15">
    <property type="protein sequence ID" value="CE52829"/>
    <property type="gene ID" value="WBGene00022331"/>
    <property type="gene designation" value="fbxa-19"/>
</dbReference>
<dbReference type="PANTHER" id="PTHR23015:SF4">
    <property type="entry name" value="DUF38 DOMAIN-CONTAINING PROTEIN-RELATED"/>
    <property type="match status" value="1"/>
</dbReference>
<dbReference type="Pfam" id="PF01827">
    <property type="entry name" value="FTH"/>
    <property type="match status" value="1"/>
</dbReference>
<dbReference type="InterPro" id="IPR040161">
    <property type="entry name" value="FB224"/>
</dbReference>
<dbReference type="CDD" id="cd22150">
    <property type="entry name" value="F-box_CeFBXA-like"/>
    <property type="match status" value="1"/>
</dbReference>
<dbReference type="FunCoup" id="Q95XB8">
    <property type="interactions" value="23"/>
</dbReference>
<dbReference type="CTD" id="190762"/>
<evidence type="ECO:0000313" key="4">
    <source>
        <dbReference type="WormBase" id="Y82E9BL.15"/>
    </source>
</evidence>
<dbReference type="PROSITE" id="PS50181">
    <property type="entry name" value="FBOX"/>
    <property type="match status" value="1"/>
</dbReference>
<dbReference type="GeneID" id="190762"/>
<accession>Q95XB8</accession>
<keyword evidence="3" id="KW-1185">Reference proteome</keyword>
<dbReference type="KEGG" id="cel:CELE_Y82E9BL.15"/>
<dbReference type="InterPro" id="IPR001810">
    <property type="entry name" value="F-box_dom"/>
</dbReference>
<dbReference type="AGR" id="WB:WBGene00022331"/>
<dbReference type="InterPro" id="IPR036047">
    <property type="entry name" value="F-box-like_dom_sf"/>
</dbReference>
<name>Q95XB8_CAEEL</name>
<dbReference type="SUPFAM" id="SSF81383">
    <property type="entry name" value="F-box domain"/>
    <property type="match status" value="1"/>
</dbReference>
<dbReference type="OrthoDB" id="2095648at2759"/>
<feature type="domain" description="F-box" evidence="1">
    <location>
        <begin position="12"/>
        <end position="59"/>
    </location>
</feature>